<organism evidence="1 2">
    <name type="scientific">Leptospira hartskeerlii</name>
    <dbReference type="NCBI Taxonomy" id="2023177"/>
    <lineage>
        <taxon>Bacteria</taxon>
        <taxon>Pseudomonadati</taxon>
        <taxon>Spirochaetota</taxon>
        <taxon>Spirochaetia</taxon>
        <taxon>Leptospirales</taxon>
        <taxon>Leptospiraceae</taxon>
        <taxon>Leptospira</taxon>
    </lineage>
</organism>
<dbReference type="Proteomes" id="UP000232196">
    <property type="component" value="Unassembled WGS sequence"/>
</dbReference>
<sequence length="59" mass="6971">MPFYPKISVADRKTARRPKYKIDPASQTVFIEILQIHLFKIMESPALMRHKSNENSKRL</sequence>
<accession>A0A2M9X8P4</accession>
<evidence type="ECO:0000313" key="2">
    <source>
        <dbReference type="Proteomes" id="UP000232196"/>
    </source>
</evidence>
<dbReference type="EMBL" id="NPDN01000011">
    <property type="protein sequence ID" value="PJZ24066.1"/>
    <property type="molecule type" value="Genomic_DNA"/>
</dbReference>
<keyword evidence="2" id="KW-1185">Reference proteome</keyword>
<gene>
    <name evidence="1" type="ORF">CH357_18235</name>
</gene>
<proteinExistence type="predicted"/>
<name>A0A2M9X8P4_9LEPT</name>
<protein>
    <submittedName>
        <fullName evidence="1">Uncharacterized protein</fullName>
    </submittedName>
</protein>
<reference evidence="1 2" key="1">
    <citation type="submission" date="2017-07" db="EMBL/GenBank/DDBJ databases">
        <title>Leptospira spp. isolated from tropical soils.</title>
        <authorList>
            <person name="Thibeaux R."/>
            <person name="Iraola G."/>
            <person name="Ferres I."/>
            <person name="Bierque E."/>
            <person name="Girault D."/>
            <person name="Soupe-Gilbert M.-E."/>
            <person name="Picardeau M."/>
            <person name="Goarant C."/>
        </authorList>
    </citation>
    <scope>NUCLEOTIDE SEQUENCE [LARGE SCALE GENOMIC DNA]</scope>
    <source>
        <strain evidence="1 2">MCA1-C-A1</strain>
    </source>
</reference>
<dbReference type="AlphaFoldDB" id="A0A2M9X8P4"/>
<evidence type="ECO:0000313" key="1">
    <source>
        <dbReference type="EMBL" id="PJZ24066.1"/>
    </source>
</evidence>
<comment type="caution">
    <text evidence="1">The sequence shown here is derived from an EMBL/GenBank/DDBJ whole genome shotgun (WGS) entry which is preliminary data.</text>
</comment>